<keyword evidence="1" id="KW-0732">Signal</keyword>
<dbReference type="EMBL" id="CP003130">
    <property type="protein sequence ID" value="AEU35170.1"/>
    <property type="molecule type" value="Genomic_DNA"/>
</dbReference>
<feature type="chain" id="PRO_5003513002" description="Outer membrane protein beta-barrel domain-containing protein" evidence="1">
    <location>
        <begin position="31"/>
        <end position="248"/>
    </location>
</feature>
<organism evidence="2 3">
    <name type="scientific">Granulicella mallensis (strain ATCC BAA-1857 / DSM 23137 / MP5ACTX8)</name>
    <dbReference type="NCBI Taxonomy" id="682795"/>
    <lineage>
        <taxon>Bacteria</taxon>
        <taxon>Pseudomonadati</taxon>
        <taxon>Acidobacteriota</taxon>
        <taxon>Terriglobia</taxon>
        <taxon>Terriglobales</taxon>
        <taxon>Acidobacteriaceae</taxon>
        <taxon>Granulicella</taxon>
    </lineage>
</organism>
<evidence type="ECO:0000313" key="2">
    <source>
        <dbReference type="EMBL" id="AEU35170.1"/>
    </source>
</evidence>
<evidence type="ECO:0008006" key="4">
    <source>
        <dbReference type="Google" id="ProtNLM"/>
    </source>
</evidence>
<accession>G8NSS1</accession>
<sequence precursor="true">MCDVRKSVVRLMVMGLAAGLFSGVLTTANAQTNKQQQQRHARRETNASRQARIQRTIDYTYSHRWEVFGGGGYLRFSSGDLTKKLNEVSWATAANYYLNPKFAIVGDARGSFGNAKPLDFNNNINLAVHNPQINEYTFMGGGSYRFYAQEKYALSVEGLGGVGWGIFGGGAKGFTGPQVGFWQDGFKPAFSIGLNADYNVYPNIAVRVTPTYVLTDFSSLDVTTNKSSGKIQNNFGFNAGVVYRFGRR</sequence>
<dbReference type="HOGENOM" id="CLU_1155939_0_0_0"/>
<proteinExistence type="predicted"/>
<dbReference type="Proteomes" id="UP000007113">
    <property type="component" value="Chromosome"/>
</dbReference>
<dbReference type="KEGG" id="gma:AciX8_0821"/>
<dbReference type="InterPro" id="IPR011250">
    <property type="entry name" value="OMP/PagP_B-barrel"/>
</dbReference>
<dbReference type="OrthoDB" id="115219at2"/>
<evidence type="ECO:0000256" key="1">
    <source>
        <dbReference type="SAM" id="SignalP"/>
    </source>
</evidence>
<keyword evidence="3" id="KW-1185">Reference proteome</keyword>
<dbReference type="RefSeq" id="WP_014264052.1">
    <property type="nucleotide sequence ID" value="NC_016631.1"/>
</dbReference>
<feature type="signal peptide" evidence="1">
    <location>
        <begin position="1"/>
        <end position="30"/>
    </location>
</feature>
<dbReference type="eggNOG" id="ENOG5032WZA">
    <property type="taxonomic scope" value="Bacteria"/>
</dbReference>
<protein>
    <recommendedName>
        <fullName evidence="4">Outer membrane protein beta-barrel domain-containing protein</fullName>
    </recommendedName>
</protein>
<reference evidence="2 3" key="1">
    <citation type="submission" date="2011-11" db="EMBL/GenBank/DDBJ databases">
        <title>Complete sequence of Granulicella mallensis MP5ACTX8.</title>
        <authorList>
            <consortium name="US DOE Joint Genome Institute"/>
            <person name="Lucas S."/>
            <person name="Copeland A."/>
            <person name="Lapidus A."/>
            <person name="Cheng J.-F."/>
            <person name="Goodwin L."/>
            <person name="Pitluck S."/>
            <person name="Peters L."/>
            <person name="Lu M."/>
            <person name="Detter J.C."/>
            <person name="Han C."/>
            <person name="Tapia R."/>
            <person name="Land M."/>
            <person name="Hauser L."/>
            <person name="Kyrpides N."/>
            <person name="Ivanova N."/>
            <person name="Mikhailova N."/>
            <person name="Pagani I."/>
            <person name="Rawat S."/>
            <person name="Mannisto M."/>
            <person name="Haggblom M."/>
            <person name="Woyke T."/>
        </authorList>
    </citation>
    <scope>NUCLEOTIDE SEQUENCE [LARGE SCALE GENOMIC DNA]</scope>
    <source>
        <strain evidence="3">ATCC BAA-1857 / DSM 23137 / MP5ACTX8</strain>
    </source>
</reference>
<name>G8NSS1_GRAMM</name>
<evidence type="ECO:0000313" key="3">
    <source>
        <dbReference type="Proteomes" id="UP000007113"/>
    </source>
</evidence>
<gene>
    <name evidence="2" type="ordered locus">AciX8_0821</name>
</gene>
<dbReference type="AlphaFoldDB" id="G8NSS1"/>
<dbReference type="SUPFAM" id="SSF56925">
    <property type="entry name" value="OMPA-like"/>
    <property type="match status" value="1"/>
</dbReference>